<organism evidence="4">
    <name type="scientific">Tanacetum cinerariifolium</name>
    <name type="common">Dalmatian daisy</name>
    <name type="synonym">Chrysanthemum cinerariifolium</name>
    <dbReference type="NCBI Taxonomy" id="118510"/>
    <lineage>
        <taxon>Eukaryota</taxon>
        <taxon>Viridiplantae</taxon>
        <taxon>Streptophyta</taxon>
        <taxon>Embryophyta</taxon>
        <taxon>Tracheophyta</taxon>
        <taxon>Spermatophyta</taxon>
        <taxon>Magnoliopsida</taxon>
        <taxon>eudicotyledons</taxon>
        <taxon>Gunneridae</taxon>
        <taxon>Pentapetalae</taxon>
        <taxon>asterids</taxon>
        <taxon>campanulids</taxon>
        <taxon>Asterales</taxon>
        <taxon>Asteraceae</taxon>
        <taxon>Asteroideae</taxon>
        <taxon>Anthemideae</taxon>
        <taxon>Anthemidinae</taxon>
        <taxon>Tanacetum</taxon>
    </lineage>
</organism>
<keyword evidence="2" id="KW-0812">Transmembrane</keyword>
<dbReference type="InterPro" id="IPR000477">
    <property type="entry name" value="RT_dom"/>
</dbReference>
<evidence type="ECO:0000256" key="2">
    <source>
        <dbReference type="SAM" id="Phobius"/>
    </source>
</evidence>
<dbReference type="InterPro" id="IPR053134">
    <property type="entry name" value="RNA-dir_DNA_polymerase"/>
</dbReference>
<evidence type="ECO:0000256" key="1">
    <source>
        <dbReference type="SAM" id="MobiDB-lite"/>
    </source>
</evidence>
<dbReference type="InterPro" id="IPR043128">
    <property type="entry name" value="Rev_trsase/Diguanyl_cyclase"/>
</dbReference>
<feature type="domain" description="Reverse transcriptase" evidence="3">
    <location>
        <begin position="227"/>
        <end position="309"/>
    </location>
</feature>
<dbReference type="EMBL" id="BKCJ010062435">
    <property type="protein sequence ID" value="GEW53370.1"/>
    <property type="molecule type" value="Genomic_DNA"/>
</dbReference>
<keyword evidence="4" id="KW-0808">Transferase</keyword>
<dbReference type="CDD" id="cd01647">
    <property type="entry name" value="RT_LTR"/>
    <property type="match status" value="1"/>
</dbReference>
<sequence length="793" mass="90342">MELELEQTQQGFSHEVSVSIEGVKELKGIVRIKGEKKEALHTTLGRNQVQYSYCKTLLTEPEDQSMALQPHSSEVKIQDLMLNQQRYIQKESLIYQSLSQISDVQALPQKNLFKIMWIVDRLLDARSRAGPTESGDSYGGKVKPIGAARPSFLYVVSILSLYKIPVNVVITIIEFFARIYNPHVSIPCLYHDGMDDLTLLFGILMNIGCLDLLLWILLLSVGSTCAVQKKDGSIRMCIDYQELHKLTTKNLLRIDDFFNQLQVSRYFSKIDIRSGYHQLRVHGEDILKTAFRTRYGHFEFMAMPFGGKVKNAIAEMLRGLNQLIEKKKGKGMYLLWVPLIGDVRTLMMDEAHASRHKPLEFDVGDQVLLKVSSWKDVVHFGEKEMLAPRDVGPFEIIKGIYCMDANLHVHLEEIKVDKTLRFVEGSVEIINCEVKSLKRSRIPIVKSIGTRSEICESNSHYGYECSQRVPLVYEPEPCYIQNFSDNNSSHDLPSLHLLIDHHCCYECGNSLNDFFYYQCTCKLCGNRAHVGYNCPAQVPSVQTLLSFPQQYPCCEDSGVTHEPYQCQPKNHDYYNEQNSCFDSNSFGFDQSQPQQYTVNHPIFNAHNDYLDSQIQLNSTLAKIMEQITSITSLCEMACQNFQKNLEEKQLEEERAAKAQNWKLPVCYDEDDDEERFDSLDDNIISGLPSSSAITPDEPVLSTEEPDNSLSMGDEHLNTIPATESDEFIKSCVDDLIPIPKLHNDTSLGIDGTVDRQFMFFTLAVDEVTACLELAQRYRQVDPRQTPTEILSIV</sequence>
<feature type="non-terminal residue" evidence="4">
    <location>
        <position position="793"/>
    </location>
</feature>
<keyword evidence="2" id="KW-0472">Membrane</keyword>
<name>A0A699GVL2_TANCI</name>
<comment type="caution">
    <text evidence="4">The sequence shown here is derived from an EMBL/GenBank/DDBJ whole genome shotgun (WGS) entry which is preliminary data.</text>
</comment>
<gene>
    <name evidence="4" type="ORF">Tci_225346</name>
</gene>
<keyword evidence="4" id="KW-0548">Nucleotidyltransferase</keyword>
<dbReference type="PANTHER" id="PTHR24559">
    <property type="entry name" value="TRANSPOSON TY3-I GAG-POL POLYPROTEIN"/>
    <property type="match status" value="1"/>
</dbReference>
<keyword evidence="4" id="KW-0695">RNA-directed DNA polymerase</keyword>
<accession>A0A699GVL2</accession>
<reference evidence="4" key="1">
    <citation type="journal article" date="2019" name="Sci. Rep.">
        <title>Draft genome of Tanacetum cinerariifolium, the natural source of mosquito coil.</title>
        <authorList>
            <person name="Yamashiro T."/>
            <person name="Shiraishi A."/>
            <person name="Satake H."/>
            <person name="Nakayama K."/>
        </authorList>
    </citation>
    <scope>NUCLEOTIDE SEQUENCE</scope>
</reference>
<dbReference type="SUPFAM" id="SSF56672">
    <property type="entry name" value="DNA/RNA polymerases"/>
    <property type="match status" value="1"/>
</dbReference>
<evidence type="ECO:0000259" key="3">
    <source>
        <dbReference type="Pfam" id="PF00078"/>
    </source>
</evidence>
<protein>
    <submittedName>
        <fullName evidence="4">RNA-directed DNA polymerase homolog</fullName>
    </submittedName>
</protein>
<proteinExistence type="predicted"/>
<feature type="transmembrane region" description="Helical" evidence="2">
    <location>
        <begin position="152"/>
        <end position="176"/>
    </location>
</feature>
<dbReference type="Gene3D" id="3.30.70.270">
    <property type="match status" value="1"/>
</dbReference>
<feature type="region of interest" description="Disordered" evidence="1">
    <location>
        <begin position="687"/>
        <end position="710"/>
    </location>
</feature>
<dbReference type="Pfam" id="PF00078">
    <property type="entry name" value="RVT_1"/>
    <property type="match status" value="1"/>
</dbReference>
<evidence type="ECO:0000313" key="4">
    <source>
        <dbReference type="EMBL" id="GEW53370.1"/>
    </source>
</evidence>
<dbReference type="AlphaFoldDB" id="A0A699GVL2"/>
<dbReference type="PANTHER" id="PTHR24559:SF444">
    <property type="entry name" value="REVERSE TRANSCRIPTASE DOMAIN-CONTAINING PROTEIN"/>
    <property type="match status" value="1"/>
</dbReference>
<keyword evidence="2" id="KW-1133">Transmembrane helix</keyword>
<dbReference type="InterPro" id="IPR043502">
    <property type="entry name" value="DNA/RNA_pol_sf"/>
</dbReference>
<dbReference type="GO" id="GO:0003964">
    <property type="term" value="F:RNA-directed DNA polymerase activity"/>
    <property type="evidence" value="ECO:0007669"/>
    <property type="project" value="UniProtKB-KW"/>
</dbReference>
<feature type="transmembrane region" description="Helical" evidence="2">
    <location>
        <begin position="197"/>
        <end position="218"/>
    </location>
</feature>
<dbReference type="Gene3D" id="3.10.10.10">
    <property type="entry name" value="HIV Type 1 Reverse Transcriptase, subunit A, domain 1"/>
    <property type="match status" value="1"/>
</dbReference>